<dbReference type="AlphaFoldDB" id="A0A378NP14"/>
<dbReference type="InterPro" id="IPR020449">
    <property type="entry name" value="Tscrpt_reg_AraC-type_HTH"/>
</dbReference>
<dbReference type="PROSITE" id="PS00041">
    <property type="entry name" value="HTH_ARAC_FAMILY_1"/>
    <property type="match status" value="1"/>
</dbReference>
<keyword evidence="2" id="KW-0238">DNA-binding</keyword>
<accession>A0A378NP14</accession>
<dbReference type="PROSITE" id="PS01124">
    <property type="entry name" value="HTH_ARAC_FAMILY_2"/>
    <property type="match status" value="1"/>
</dbReference>
<dbReference type="PANTHER" id="PTHR43280">
    <property type="entry name" value="ARAC-FAMILY TRANSCRIPTIONAL REGULATOR"/>
    <property type="match status" value="1"/>
</dbReference>
<dbReference type="InterPro" id="IPR003313">
    <property type="entry name" value="AraC-bd"/>
</dbReference>
<dbReference type="PANTHER" id="PTHR43280:SF30">
    <property type="entry name" value="MMSAB OPERON REGULATORY PROTEIN"/>
    <property type="match status" value="1"/>
</dbReference>
<evidence type="ECO:0000259" key="4">
    <source>
        <dbReference type="PROSITE" id="PS01124"/>
    </source>
</evidence>
<dbReference type="InterPro" id="IPR018062">
    <property type="entry name" value="HTH_AraC-typ_CS"/>
</dbReference>
<evidence type="ECO:0000313" key="5">
    <source>
        <dbReference type="EMBL" id="STY70130.1"/>
    </source>
</evidence>
<proteinExistence type="predicted"/>
<dbReference type="Pfam" id="PF12833">
    <property type="entry name" value="HTH_18"/>
    <property type="match status" value="1"/>
</dbReference>
<evidence type="ECO:0000256" key="1">
    <source>
        <dbReference type="ARBA" id="ARBA00023015"/>
    </source>
</evidence>
<protein>
    <submittedName>
        <fullName evidence="5">Arabinose operon regulatory protein</fullName>
    </submittedName>
</protein>
<dbReference type="Gene3D" id="2.60.120.280">
    <property type="entry name" value="Regulatory protein AraC"/>
    <property type="match status" value="1"/>
</dbReference>
<dbReference type="EMBL" id="UGPP01000001">
    <property type="protein sequence ID" value="STY70130.1"/>
    <property type="molecule type" value="Genomic_DNA"/>
</dbReference>
<dbReference type="InterPro" id="IPR018060">
    <property type="entry name" value="HTH_AraC"/>
</dbReference>
<organism evidence="5 6">
    <name type="scientific">Megamonas hypermegale</name>
    <dbReference type="NCBI Taxonomy" id="158847"/>
    <lineage>
        <taxon>Bacteria</taxon>
        <taxon>Bacillati</taxon>
        <taxon>Bacillota</taxon>
        <taxon>Negativicutes</taxon>
        <taxon>Selenomonadales</taxon>
        <taxon>Selenomonadaceae</taxon>
        <taxon>Megamonas</taxon>
    </lineage>
</organism>
<dbReference type="SMART" id="SM00342">
    <property type="entry name" value="HTH_ARAC"/>
    <property type="match status" value="1"/>
</dbReference>
<dbReference type="InterPro" id="IPR037923">
    <property type="entry name" value="HTH-like"/>
</dbReference>
<dbReference type="SUPFAM" id="SSF51215">
    <property type="entry name" value="Regulatory protein AraC"/>
    <property type="match status" value="1"/>
</dbReference>
<dbReference type="PRINTS" id="PR00032">
    <property type="entry name" value="HTHARAC"/>
</dbReference>
<name>A0A378NP14_9FIRM</name>
<dbReference type="InterPro" id="IPR009057">
    <property type="entry name" value="Homeodomain-like_sf"/>
</dbReference>
<dbReference type="GO" id="GO:0043565">
    <property type="term" value="F:sequence-specific DNA binding"/>
    <property type="evidence" value="ECO:0007669"/>
    <property type="project" value="InterPro"/>
</dbReference>
<dbReference type="RefSeq" id="WP_115150883.1">
    <property type="nucleotide sequence ID" value="NZ_UGPP01000001.1"/>
</dbReference>
<dbReference type="Gene3D" id="1.10.10.60">
    <property type="entry name" value="Homeodomain-like"/>
    <property type="match status" value="2"/>
</dbReference>
<dbReference type="Pfam" id="PF02311">
    <property type="entry name" value="AraC_binding"/>
    <property type="match status" value="1"/>
</dbReference>
<dbReference type="SUPFAM" id="SSF46689">
    <property type="entry name" value="Homeodomain-like"/>
    <property type="match status" value="2"/>
</dbReference>
<keyword evidence="3" id="KW-0804">Transcription</keyword>
<evidence type="ECO:0000256" key="3">
    <source>
        <dbReference type="ARBA" id="ARBA00023163"/>
    </source>
</evidence>
<dbReference type="Proteomes" id="UP000255234">
    <property type="component" value="Unassembled WGS sequence"/>
</dbReference>
<reference evidence="5 6" key="1">
    <citation type="submission" date="2018-06" db="EMBL/GenBank/DDBJ databases">
        <authorList>
            <consortium name="Pathogen Informatics"/>
            <person name="Doyle S."/>
        </authorList>
    </citation>
    <scope>NUCLEOTIDE SEQUENCE [LARGE SCALE GENOMIC DNA]</scope>
    <source>
        <strain evidence="5 6">NCTC10571</strain>
    </source>
</reference>
<keyword evidence="1" id="KW-0805">Transcription regulation</keyword>
<dbReference type="GO" id="GO:0003700">
    <property type="term" value="F:DNA-binding transcription factor activity"/>
    <property type="evidence" value="ECO:0007669"/>
    <property type="project" value="InterPro"/>
</dbReference>
<feature type="domain" description="HTH araC/xylS-type" evidence="4">
    <location>
        <begin position="177"/>
        <end position="277"/>
    </location>
</feature>
<gene>
    <name evidence="5" type="primary">araC_1</name>
    <name evidence="5" type="ORF">NCTC10571_00237</name>
</gene>
<sequence length="299" mass="34671">MFSTFPYKAIKYQFSSDLPLITLTGIGFQNITDHSYSWHNLHRHDKHCLIQYCISGQGVLTINNSTYTITAGKAFLLNIPSNSHYYLPQNSTHWKFIYLEFSPEVLPLLCKIYNKLGPVISLANYPSLLTQIANFYTKALNNKLQSVFINTKLAYNFWIDLLKYNLAYDANNLTKTDIAKNFLEQNFANSNLNIDTIAEQIGYSKYHLCKTFHKQFGISPMKYLQNLRISMACKLLINNPTWTIKKIAHHVGYNNDDYFCKVFKNLKGITPNTFRKQSIHYDTLQTIYDFSATKKNTLM</sequence>
<evidence type="ECO:0000256" key="2">
    <source>
        <dbReference type="ARBA" id="ARBA00023125"/>
    </source>
</evidence>
<evidence type="ECO:0000313" key="6">
    <source>
        <dbReference type="Proteomes" id="UP000255234"/>
    </source>
</evidence>